<reference evidence="3" key="1">
    <citation type="submission" date="2013-02" db="EMBL/GenBank/DDBJ databases">
        <authorList>
            <consortium name="The Broad Institute Genome Sequencing Platform"/>
            <person name="Cuomo C."/>
            <person name="Becnel J."/>
            <person name="Sanscrainte N."/>
            <person name="Walker B."/>
            <person name="Young S.K."/>
            <person name="Zeng Q."/>
            <person name="Gargeya S."/>
            <person name="Fitzgerald M."/>
            <person name="Haas B."/>
            <person name="Abouelleil A."/>
            <person name="Alvarado L."/>
            <person name="Arachchi H.M."/>
            <person name="Berlin A.M."/>
            <person name="Chapman S.B."/>
            <person name="Dewar J."/>
            <person name="Goldberg J."/>
            <person name="Griggs A."/>
            <person name="Gujja S."/>
            <person name="Hansen M."/>
            <person name="Howarth C."/>
            <person name="Imamovic A."/>
            <person name="Larimer J."/>
            <person name="McCowan C."/>
            <person name="Murphy C."/>
            <person name="Neiman D."/>
            <person name="Pearson M."/>
            <person name="Priest M."/>
            <person name="Roberts A."/>
            <person name="Saif S."/>
            <person name="Shea T."/>
            <person name="Sisk P."/>
            <person name="Sykes S."/>
            <person name="Wortman J."/>
            <person name="Nusbaum C."/>
            <person name="Birren B."/>
        </authorList>
    </citation>
    <scope>NUCLEOTIDE SEQUENCE [LARGE SCALE GENOMIC DNA]</scope>
    <source>
        <strain evidence="3">PRA339</strain>
    </source>
</reference>
<name>A0A059F3G6_9MICR</name>
<dbReference type="VEuPathDB" id="MicrosporidiaDB:H312_00727"/>
<dbReference type="Proteomes" id="UP000030655">
    <property type="component" value="Unassembled WGS sequence"/>
</dbReference>
<feature type="non-terminal residue" evidence="2">
    <location>
        <position position="1"/>
    </location>
</feature>
<evidence type="ECO:0000259" key="1">
    <source>
        <dbReference type="Pfam" id="PF12762"/>
    </source>
</evidence>
<keyword evidence="3" id="KW-1185">Reference proteome</keyword>
<proteinExistence type="predicted"/>
<dbReference type="InterPro" id="IPR024445">
    <property type="entry name" value="Tnp_ISXO2-like"/>
</dbReference>
<gene>
    <name evidence="2" type="ORF">H312_00727</name>
</gene>
<evidence type="ECO:0000313" key="3">
    <source>
        <dbReference type="Proteomes" id="UP000030655"/>
    </source>
</evidence>
<dbReference type="AlphaFoldDB" id="A0A059F3G6"/>
<reference evidence="2 3" key="2">
    <citation type="submission" date="2014-03" db="EMBL/GenBank/DDBJ databases">
        <title>The Genome Sequence of Anncaliia algerae insect isolate PRA339.</title>
        <authorList>
            <consortium name="The Broad Institute Genome Sequencing Platform"/>
            <consortium name="The Broad Institute Genome Sequencing Center for Infectious Disease"/>
            <person name="Cuomo C."/>
            <person name="Becnel J."/>
            <person name="Sanscrainte N."/>
            <person name="Walker B."/>
            <person name="Young S.K."/>
            <person name="Zeng Q."/>
            <person name="Gargeya S."/>
            <person name="Fitzgerald M."/>
            <person name="Haas B."/>
            <person name="Abouelleil A."/>
            <person name="Alvarado L."/>
            <person name="Arachchi H.M."/>
            <person name="Berlin A.M."/>
            <person name="Chapman S.B."/>
            <person name="Dewar J."/>
            <person name="Goldberg J."/>
            <person name="Griggs A."/>
            <person name="Gujja S."/>
            <person name="Hansen M."/>
            <person name="Howarth C."/>
            <person name="Imamovic A."/>
            <person name="Larimer J."/>
            <person name="McCowan C."/>
            <person name="Murphy C."/>
            <person name="Neiman D."/>
            <person name="Pearson M."/>
            <person name="Priest M."/>
            <person name="Roberts A."/>
            <person name="Saif S."/>
            <person name="Shea T."/>
            <person name="Sisk P."/>
            <person name="Sykes S."/>
            <person name="Wortman J."/>
            <person name="Nusbaum C."/>
            <person name="Birren B."/>
        </authorList>
    </citation>
    <scope>NUCLEOTIDE SEQUENCE [LARGE SCALE GENOMIC DNA]</scope>
    <source>
        <strain evidence="2 3">PRA339</strain>
    </source>
</reference>
<feature type="domain" description="ISXO2-like transposase" evidence="1">
    <location>
        <begin position="1"/>
        <end position="74"/>
    </location>
</feature>
<evidence type="ECO:0000313" key="2">
    <source>
        <dbReference type="EMBL" id="KCZ81828.1"/>
    </source>
</evidence>
<dbReference type="EMBL" id="KK365136">
    <property type="protein sequence ID" value="KCZ81828.1"/>
    <property type="molecule type" value="Genomic_DNA"/>
</dbReference>
<organism evidence="2 3">
    <name type="scientific">Anncaliia algerae PRA339</name>
    <dbReference type="NCBI Taxonomy" id="1288291"/>
    <lineage>
        <taxon>Eukaryota</taxon>
        <taxon>Fungi</taxon>
        <taxon>Fungi incertae sedis</taxon>
        <taxon>Microsporidia</taxon>
        <taxon>Tubulinosematoidea</taxon>
        <taxon>Tubulinosematidae</taxon>
        <taxon>Anncaliia</taxon>
    </lineage>
</organism>
<sequence>VQVDETMMNFECKSRRGRSPHNQTDAISIVEVENNITRAFARVIGNKKSEILIPIICENVISGSIIYTDEHKGYF</sequence>
<dbReference type="Pfam" id="PF12762">
    <property type="entry name" value="DDE_Tnp_IS1595"/>
    <property type="match status" value="1"/>
</dbReference>
<accession>A0A059F3G6</accession>
<dbReference type="HOGENOM" id="CLU_044348_7_2_1"/>
<protein>
    <recommendedName>
        <fullName evidence="1">ISXO2-like transposase domain-containing protein</fullName>
    </recommendedName>
</protein>